<accession>A0A6B2LX48</accession>
<dbReference type="EMBL" id="GIBP01012167">
    <property type="protein sequence ID" value="NDV41136.1"/>
    <property type="molecule type" value="Transcribed_RNA"/>
</dbReference>
<protein>
    <submittedName>
        <fullName evidence="2">Uncharacterized protein</fullName>
    </submittedName>
</protein>
<keyword evidence="1" id="KW-0472">Membrane</keyword>
<proteinExistence type="predicted"/>
<sequence length="61" mass="6845">MLAFEVNLSLLLFKVAMESLPTSNSLFEKNAVMRGLLLVIIAKETSAFNVFLFLVRNPVML</sequence>
<keyword evidence="1" id="KW-1133">Transmembrane helix</keyword>
<reference evidence="2" key="1">
    <citation type="journal article" date="2020" name="J. Eukaryot. Microbiol.">
        <title>De novo Sequencing, Assembly and Annotation of the Transcriptome for the Free-Living Testate Amoeba Arcella intermedia.</title>
        <authorList>
            <person name="Ribeiro G.M."/>
            <person name="Porfirio-Sousa A.L."/>
            <person name="Maurer-Alcala X.X."/>
            <person name="Katz L.A."/>
            <person name="Lahr D.J.G."/>
        </authorList>
    </citation>
    <scope>NUCLEOTIDE SEQUENCE</scope>
</reference>
<name>A0A6B2LX48_9EUKA</name>
<organism evidence="2">
    <name type="scientific">Arcella intermedia</name>
    <dbReference type="NCBI Taxonomy" id="1963864"/>
    <lineage>
        <taxon>Eukaryota</taxon>
        <taxon>Amoebozoa</taxon>
        <taxon>Tubulinea</taxon>
        <taxon>Elardia</taxon>
        <taxon>Arcellinida</taxon>
        <taxon>Sphaerothecina</taxon>
        <taxon>Arcellidae</taxon>
        <taxon>Arcella</taxon>
    </lineage>
</organism>
<dbReference type="AlphaFoldDB" id="A0A6B2LX48"/>
<feature type="transmembrane region" description="Helical" evidence="1">
    <location>
        <begin position="31"/>
        <end position="55"/>
    </location>
</feature>
<evidence type="ECO:0000313" key="2">
    <source>
        <dbReference type="EMBL" id="NDV41136.1"/>
    </source>
</evidence>
<keyword evidence="1" id="KW-0812">Transmembrane</keyword>
<evidence type="ECO:0000256" key="1">
    <source>
        <dbReference type="SAM" id="Phobius"/>
    </source>
</evidence>